<feature type="region of interest" description="Disordered" evidence="1">
    <location>
        <begin position="390"/>
        <end position="413"/>
    </location>
</feature>
<dbReference type="EMBL" id="JAAAIP010000081">
    <property type="protein sequence ID" value="KAG0326478.1"/>
    <property type="molecule type" value="Genomic_DNA"/>
</dbReference>
<protein>
    <submittedName>
        <fullName evidence="2">Uncharacterized protein</fullName>
    </submittedName>
</protein>
<evidence type="ECO:0000313" key="3">
    <source>
        <dbReference type="Proteomes" id="UP000738325"/>
    </source>
</evidence>
<gene>
    <name evidence="2" type="ORF">BGZ99_009510</name>
</gene>
<sequence length="766" mass="84141">MVRKLFNDLITALDIIPSNPTVDLCVQHPSTCALTGKVRIITKRSCVYKSLVLTVTGTARVGFRQGSRPIKDKQVFLEVSKEIVFKNPSSSSPLTDTIRRRNSPLRTPAHSASRLELNGSPLSDNLTEQSSPTSPFTQNQLEEGVNDVDFSIEFPSHVPSGVNPLSTSSDEDKLISLPSGPFKTTASDSSVIYTLSATLVLSRKDVLVNNQMSASVPFRVQNWQDTIDWPHSEDHSYHGMRRGVIEYQLQVPKQLDSKRLQDLQFGFQASWRTEQDAIKVKEIEYYIIEEEQQLFLSMASPVISSTVISTSAIHDCSGYSVSTNDWSEMRAAARLQIPQPNTVQERTALPVPNTLSIEHKLRILIRFDQTLSKERDLQLSFAIRIHPTLEEDGSPVHPGAHITQRSQRRRRRRQSALYGFDTRGLGDLGSEDGESDDEHFPLPMYADREGTLLLMVGEESPEASGLVAGQIEPSGISMTRSFADGITMRSPSETLISSQHNSPLSSNDLSSFPTGNMPVQGEQHAWAVINRRYSLVPPSSEQMAHPGSRTLRRHSSFYARSNGGDQPPPYVLPPMAEESLRSYISSTHGSGSEAPPVLPATQVSRADQLGSPARPSTSINPLPSPPYEIHEEPLSFRMGARVGDQSFASRSSPPSSSSASPSSSLPAPTPSNTNTSSRQTPNSNSRQTPNPNSRQTPNTNSRQAPNTNSPQAPNTNSRQRSNTNPRQRSNTNPRQTSNASHGFRLVEMLNSGVGGGDNFAYSPGNW</sequence>
<evidence type="ECO:0000256" key="1">
    <source>
        <dbReference type="SAM" id="MobiDB-lite"/>
    </source>
</evidence>
<proteinExistence type="predicted"/>
<dbReference type="AlphaFoldDB" id="A0A9P6UYZ6"/>
<evidence type="ECO:0000313" key="2">
    <source>
        <dbReference type="EMBL" id="KAG0326478.1"/>
    </source>
</evidence>
<feature type="compositionally biased region" description="Low complexity" evidence="1">
    <location>
        <begin position="645"/>
        <end position="687"/>
    </location>
</feature>
<organism evidence="2 3">
    <name type="scientific">Dissophora globulifera</name>
    <dbReference type="NCBI Taxonomy" id="979702"/>
    <lineage>
        <taxon>Eukaryota</taxon>
        <taxon>Fungi</taxon>
        <taxon>Fungi incertae sedis</taxon>
        <taxon>Mucoromycota</taxon>
        <taxon>Mortierellomycotina</taxon>
        <taxon>Mortierellomycetes</taxon>
        <taxon>Mortierellales</taxon>
        <taxon>Mortierellaceae</taxon>
        <taxon>Dissophora</taxon>
    </lineage>
</organism>
<reference evidence="2" key="1">
    <citation type="journal article" date="2020" name="Fungal Divers.">
        <title>Resolving the Mortierellaceae phylogeny through synthesis of multi-gene phylogenetics and phylogenomics.</title>
        <authorList>
            <person name="Vandepol N."/>
            <person name="Liber J."/>
            <person name="Desiro A."/>
            <person name="Na H."/>
            <person name="Kennedy M."/>
            <person name="Barry K."/>
            <person name="Grigoriev I.V."/>
            <person name="Miller A.N."/>
            <person name="O'Donnell K."/>
            <person name="Stajich J.E."/>
            <person name="Bonito G."/>
        </authorList>
    </citation>
    <scope>NUCLEOTIDE SEQUENCE</scope>
    <source>
        <strain evidence="2">REB-010B</strain>
    </source>
</reference>
<dbReference type="OrthoDB" id="2418425at2759"/>
<feature type="region of interest" description="Disordered" evidence="1">
    <location>
        <begin position="88"/>
        <end position="139"/>
    </location>
</feature>
<feature type="compositionally biased region" description="Polar residues" evidence="1">
    <location>
        <begin position="120"/>
        <end position="139"/>
    </location>
</feature>
<accession>A0A9P6UYZ6</accession>
<feature type="region of interest" description="Disordered" evidence="1">
    <location>
        <begin position="644"/>
        <end position="742"/>
    </location>
</feature>
<name>A0A9P6UYZ6_9FUNG</name>
<keyword evidence="3" id="KW-1185">Reference proteome</keyword>
<comment type="caution">
    <text evidence="2">The sequence shown here is derived from an EMBL/GenBank/DDBJ whole genome shotgun (WGS) entry which is preliminary data.</text>
</comment>
<feature type="region of interest" description="Disordered" evidence="1">
    <location>
        <begin position="607"/>
        <end position="630"/>
    </location>
</feature>
<feature type="compositionally biased region" description="Polar residues" evidence="1">
    <location>
        <begin position="688"/>
        <end position="740"/>
    </location>
</feature>
<dbReference type="Proteomes" id="UP000738325">
    <property type="component" value="Unassembled WGS sequence"/>
</dbReference>